<sequence length="142" mass="15572">MIKILTLLALSTLTSFTYAGEPKDALAAFYAAVAAGDKAKATELLAPDVTIYESGYVERSRADYAGHHLPEDMAFAKTSTRTVLQQSQRIDGNLAVIWAETETKAKVKGKDVQLFGTETALLQKSGNDWQIVHVHWSSRKSK</sequence>
<comment type="caution">
    <text evidence="3">The sequence shown here is derived from an EMBL/GenBank/DDBJ whole genome shotgun (WGS) entry which is preliminary data.</text>
</comment>
<feature type="signal peptide" evidence="1">
    <location>
        <begin position="1"/>
        <end position="19"/>
    </location>
</feature>
<reference evidence="3 4" key="1">
    <citation type="submission" date="2018-05" db="EMBL/GenBank/DDBJ databases">
        <title>Genomic Encyclopedia of Type Strains, Phase IV (KMG-IV): sequencing the most valuable type-strain genomes for metagenomic binning, comparative biology and taxonomic classification.</title>
        <authorList>
            <person name="Goeker M."/>
        </authorList>
    </citation>
    <scope>NUCLEOTIDE SEQUENCE [LARGE SCALE GENOMIC DNA]</scope>
    <source>
        <strain evidence="3 4">DSM 19792</strain>
    </source>
</reference>
<dbReference type="SUPFAM" id="SSF54427">
    <property type="entry name" value="NTF2-like"/>
    <property type="match status" value="1"/>
</dbReference>
<dbReference type="Gene3D" id="3.10.450.50">
    <property type="match status" value="1"/>
</dbReference>
<name>A0A318JH00_9BURK</name>
<keyword evidence="4" id="KW-1185">Reference proteome</keyword>
<dbReference type="InterPro" id="IPR032710">
    <property type="entry name" value="NTF2-like_dom_sf"/>
</dbReference>
<evidence type="ECO:0000313" key="3">
    <source>
        <dbReference type="EMBL" id="PXX47055.1"/>
    </source>
</evidence>
<dbReference type="EMBL" id="QJKB01000001">
    <property type="protein sequence ID" value="PXX47055.1"/>
    <property type="molecule type" value="Genomic_DNA"/>
</dbReference>
<feature type="chain" id="PRO_5016312439" evidence="1">
    <location>
        <begin position="20"/>
        <end position="142"/>
    </location>
</feature>
<feature type="domain" description="DUF4440" evidence="2">
    <location>
        <begin position="26"/>
        <end position="131"/>
    </location>
</feature>
<accession>A0A318JH00</accession>
<evidence type="ECO:0000256" key="1">
    <source>
        <dbReference type="SAM" id="SignalP"/>
    </source>
</evidence>
<organism evidence="3 4">
    <name type="scientific">Undibacterium pigrum</name>
    <dbReference type="NCBI Taxonomy" id="401470"/>
    <lineage>
        <taxon>Bacteria</taxon>
        <taxon>Pseudomonadati</taxon>
        <taxon>Pseudomonadota</taxon>
        <taxon>Betaproteobacteria</taxon>
        <taxon>Burkholderiales</taxon>
        <taxon>Oxalobacteraceae</taxon>
        <taxon>Undibacterium</taxon>
    </lineage>
</organism>
<evidence type="ECO:0000259" key="2">
    <source>
        <dbReference type="Pfam" id="PF14534"/>
    </source>
</evidence>
<dbReference type="InterPro" id="IPR027843">
    <property type="entry name" value="DUF4440"/>
</dbReference>
<dbReference type="Proteomes" id="UP000247792">
    <property type="component" value="Unassembled WGS sequence"/>
</dbReference>
<dbReference type="Pfam" id="PF14534">
    <property type="entry name" value="DUF4440"/>
    <property type="match status" value="1"/>
</dbReference>
<dbReference type="OrthoDB" id="6196903at2"/>
<proteinExistence type="predicted"/>
<dbReference type="AlphaFoldDB" id="A0A318JH00"/>
<evidence type="ECO:0000313" key="4">
    <source>
        <dbReference type="Proteomes" id="UP000247792"/>
    </source>
</evidence>
<protein>
    <submittedName>
        <fullName evidence="3">Uncharacterized protein DUF4440</fullName>
    </submittedName>
</protein>
<gene>
    <name evidence="3" type="ORF">DFR42_101631</name>
</gene>
<keyword evidence="1" id="KW-0732">Signal</keyword>
<dbReference type="RefSeq" id="WP_110253473.1">
    <property type="nucleotide sequence ID" value="NZ_QJKB01000001.1"/>
</dbReference>